<protein>
    <submittedName>
        <fullName evidence="2">Baseplate assembly protein GpW from prophage</fullName>
    </submittedName>
</protein>
<dbReference type="InterPro" id="IPR007048">
    <property type="entry name" value="IraD/Gp25-like"/>
</dbReference>
<gene>
    <name evidence="2" type="primary">W</name>
    <name evidence="2" type="ORF">NCTC10767_04746</name>
</gene>
<dbReference type="Pfam" id="PF04965">
    <property type="entry name" value="GPW_gp25"/>
    <property type="match status" value="1"/>
</dbReference>
<proteinExistence type="predicted"/>
<sequence>MTPVCTGMNPHGSGCISDTEHLRHSVNNILTTPRGSRIMRREYGSLLPELLDAPQNDVTRLQCMSAVVMALAQWEPRIAINRVDITWLPDGRALLAISGVLTRTMQPVQMSIPLRGSNADN</sequence>
<dbReference type="Proteomes" id="UP000254647">
    <property type="component" value="Unassembled WGS sequence"/>
</dbReference>
<reference evidence="2 3" key="1">
    <citation type="submission" date="2018-06" db="EMBL/GenBank/DDBJ databases">
        <authorList>
            <consortium name="Pathogen Informatics"/>
            <person name="Doyle S."/>
        </authorList>
    </citation>
    <scope>NUCLEOTIDE SEQUENCE [LARGE SCALE GENOMIC DNA]</scope>
    <source>
        <strain evidence="2 3">NCTC10767</strain>
    </source>
</reference>
<evidence type="ECO:0000313" key="3">
    <source>
        <dbReference type="Proteomes" id="UP000254647"/>
    </source>
</evidence>
<dbReference type="AlphaFoldDB" id="A0A161RMK9"/>
<accession>A0A161RMK9</accession>
<dbReference type="SUPFAM" id="SSF160719">
    <property type="entry name" value="gpW/gp25-like"/>
    <property type="match status" value="1"/>
</dbReference>
<dbReference type="RefSeq" id="WP_000189252.1">
    <property type="nucleotide sequence ID" value="NZ_CAJSHW010000033.1"/>
</dbReference>
<organism evidence="2 3">
    <name type="scientific">Escherichia coli</name>
    <dbReference type="NCBI Taxonomy" id="562"/>
    <lineage>
        <taxon>Bacteria</taxon>
        <taxon>Pseudomonadati</taxon>
        <taxon>Pseudomonadota</taxon>
        <taxon>Gammaproteobacteria</taxon>
        <taxon>Enterobacterales</taxon>
        <taxon>Enterobacteriaceae</taxon>
        <taxon>Escherichia</taxon>
    </lineage>
</organism>
<name>A0A161RMK9_ECOLX</name>
<evidence type="ECO:0000313" key="2">
    <source>
        <dbReference type="EMBL" id="STC88381.1"/>
    </source>
</evidence>
<dbReference type="Gene3D" id="3.10.450.40">
    <property type="match status" value="1"/>
</dbReference>
<evidence type="ECO:0000259" key="1">
    <source>
        <dbReference type="Pfam" id="PF04965"/>
    </source>
</evidence>
<feature type="domain" description="IraD/Gp25-like" evidence="1">
    <location>
        <begin position="18"/>
        <end position="101"/>
    </location>
</feature>
<dbReference type="EMBL" id="UFXW01000004">
    <property type="protein sequence ID" value="STC88381.1"/>
    <property type="molecule type" value="Genomic_DNA"/>
</dbReference>